<proteinExistence type="predicted"/>
<evidence type="ECO:0000313" key="1">
    <source>
        <dbReference type="EMBL" id="GFA60812.1"/>
    </source>
</evidence>
<reference evidence="1" key="1">
    <citation type="journal article" date="2019" name="Sci. Rep.">
        <title>Draft genome of Tanacetum cinerariifolium, the natural source of mosquito coil.</title>
        <authorList>
            <person name="Yamashiro T."/>
            <person name="Shiraishi A."/>
            <person name="Satake H."/>
            <person name="Nakayama K."/>
        </authorList>
    </citation>
    <scope>NUCLEOTIDE SEQUENCE</scope>
</reference>
<organism evidence="1">
    <name type="scientific">Tanacetum cinerariifolium</name>
    <name type="common">Dalmatian daisy</name>
    <name type="synonym">Chrysanthemum cinerariifolium</name>
    <dbReference type="NCBI Taxonomy" id="118510"/>
    <lineage>
        <taxon>Eukaryota</taxon>
        <taxon>Viridiplantae</taxon>
        <taxon>Streptophyta</taxon>
        <taxon>Embryophyta</taxon>
        <taxon>Tracheophyta</taxon>
        <taxon>Spermatophyta</taxon>
        <taxon>Magnoliopsida</taxon>
        <taxon>eudicotyledons</taxon>
        <taxon>Gunneridae</taxon>
        <taxon>Pentapetalae</taxon>
        <taxon>asterids</taxon>
        <taxon>campanulids</taxon>
        <taxon>Asterales</taxon>
        <taxon>Asteraceae</taxon>
        <taxon>Asteroideae</taxon>
        <taxon>Anthemideae</taxon>
        <taxon>Anthemidinae</taxon>
        <taxon>Tanacetum</taxon>
    </lineage>
</organism>
<gene>
    <name evidence="1" type="ORF">Tci_632784</name>
</gene>
<name>A0A699JYV2_TANCI</name>
<dbReference type="AlphaFoldDB" id="A0A699JYV2"/>
<dbReference type="PANTHER" id="PTHR24121">
    <property type="entry name" value="NO MECHANORECEPTOR POTENTIAL C, ISOFORM D-RELATED"/>
    <property type="match status" value="1"/>
</dbReference>
<comment type="caution">
    <text evidence="1">The sequence shown here is derived from an EMBL/GenBank/DDBJ whole genome shotgun (WGS) entry which is preliminary data.</text>
</comment>
<feature type="non-terminal residue" evidence="1">
    <location>
        <position position="1"/>
    </location>
</feature>
<dbReference type="InterPro" id="IPR036770">
    <property type="entry name" value="Ankyrin_rpt-contain_sf"/>
</dbReference>
<dbReference type="Gene3D" id="1.25.40.20">
    <property type="entry name" value="Ankyrin repeat-containing domain"/>
    <property type="match status" value="1"/>
</dbReference>
<dbReference type="PANTHER" id="PTHR24121:SF21">
    <property type="entry name" value="ANKYRIN REPEAT FAMILY PROTEIN"/>
    <property type="match status" value="1"/>
</dbReference>
<protein>
    <submittedName>
        <fullName evidence="1">Ankyrin repeat-containing domain, PGG domain protein</fullName>
    </submittedName>
</protein>
<dbReference type="SUPFAM" id="SSF48403">
    <property type="entry name" value="Ankyrin repeat"/>
    <property type="match status" value="1"/>
</dbReference>
<dbReference type="EMBL" id="BKCJ010454286">
    <property type="protein sequence ID" value="GFA60812.1"/>
    <property type="molecule type" value="Genomic_DNA"/>
</dbReference>
<sequence length="104" mass="11494">LRKDYLQIAVPLYEASIKCDWKAAKAVIDKYPKMELVRYSITENGETALHVAASAKVPKKVEGFVENLVKLMTKEDLALENENYNTALYLAAAAGNVEALVLGH</sequence>
<accession>A0A699JYV2</accession>